<gene>
    <name evidence="8" type="ORF">GRI58_10405</name>
</gene>
<dbReference type="Pfam" id="PF12860">
    <property type="entry name" value="PAS_7"/>
    <property type="match status" value="2"/>
</dbReference>
<keyword evidence="4" id="KW-0808">Transferase</keyword>
<accession>A0A845AK07</accession>
<keyword evidence="6" id="KW-0902">Two-component regulatory system</keyword>
<dbReference type="InterPro" id="IPR000014">
    <property type="entry name" value="PAS"/>
</dbReference>
<evidence type="ECO:0000313" key="9">
    <source>
        <dbReference type="Proteomes" id="UP000439780"/>
    </source>
</evidence>
<dbReference type="InterPro" id="IPR003594">
    <property type="entry name" value="HATPase_dom"/>
</dbReference>
<dbReference type="PRINTS" id="PR00344">
    <property type="entry name" value="BCTRLSENSOR"/>
</dbReference>
<dbReference type="InterPro" id="IPR036890">
    <property type="entry name" value="HATPase_C_sf"/>
</dbReference>
<dbReference type="EC" id="2.7.13.3" evidence="2"/>
<keyword evidence="5" id="KW-0418">Kinase</keyword>
<dbReference type="InterPro" id="IPR004358">
    <property type="entry name" value="Sig_transdc_His_kin-like_C"/>
</dbReference>
<dbReference type="SMART" id="SM00091">
    <property type="entry name" value="PAS"/>
    <property type="match status" value="3"/>
</dbReference>
<evidence type="ECO:0000256" key="4">
    <source>
        <dbReference type="ARBA" id="ARBA00022679"/>
    </source>
</evidence>
<dbReference type="Pfam" id="PF02518">
    <property type="entry name" value="HATPase_c"/>
    <property type="match status" value="1"/>
</dbReference>
<dbReference type="InterPro" id="IPR050736">
    <property type="entry name" value="Sensor_HK_Regulatory"/>
</dbReference>
<dbReference type="PANTHER" id="PTHR43711">
    <property type="entry name" value="TWO-COMPONENT HISTIDINE KINASE"/>
    <property type="match status" value="1"/>
</dbReference>
<evidence type="ECO:0000256" key="2">
    <source>
        <dbReference type="ARBA" id="ARBA00012438"/>
    </source>
</evidence>
<dbReference type="AlphaFoldDB" id="A0A845AK07"/>
<dbReference type="SUPFAM" id="SSF47384">
    <property type="entry name" value="Homodimeric domain of signal transducing histidine kinase"/>
    <property type="match status" value="1"/>
</dbReference>
<dbReference type="GO" id="GO:0000155">
    <property type="term" value="F:phosphorelay sensor kinase activity"/>
    <property type="evidence" value="ECO:0007669"/>
    <property type="project" value="InterPro"/>
</dbReference>
<dbReference type="InterPro" id="IPR003661">
    <property type="entry name" value="HisK_dim/P_dom"/>
</dbReference>
<dbReference type="InterPro" id="IPR036097">
    <property type="entry name" value="HisK_dim/P_sf"/>
</dbReference>
<evidence type="ECO:0000256" key="6">
    <source>
        <dbReference type="ARBA" id="ARBA00023012"/>
    </source>
</evidence>
<dbReference type="InterPro" id="IPR005467">
    <property type="entry name" value="His_kinase_dom"/>
</dbReference>
<dbReference type="CDD" id="cd00082">
    <property type="entry name" value="HisKA"/>
    <property type="match status" value="1"/>
</dbReference>
<evidence type="ECO:0000259" key="7">
    <source>
        <dbReference type="PROSITE" id="PS50109"/>
    </source>
</evidence>
<dbReference type="EMBL" id="WTYA01000007">
    <property type="protein sequence ID" value="MXP29231.1"/>
    <property type="molecule type" value="Genomic_DNA"/>
</dbReference>
<dbReference type="PANTHER" id="PTHR43711:SF1">
    <property type="entry name" value="HISTIDINE KINASE 1"/>
    <property type="match status" value="1"/>
</dbReference>
<dbReference type="InterPro" id="IPR035965">
    <property type="entry name" value="PAS-like_dom_sf"/>
</dbReference>
<evidence type="ECO:0000256" key="5">
    <source>
        <dbReference type="ARBA" id="ARBA00022777"/>
    </source>
</evidence>
<dbReference type="CDD" id="cd00075">
    <property type="entry name" value="HATPase"/>
    <property type="match status" value="1"/>
</dbReference>
<dbReference type="Gene3D" id="3.30.450.20">
    <property type="entry name" value="PAS domain"/>
    <property type="match status" value="1"/>
</dbReference>
<dbReference type="RefSeq" id="WP_160753522.1">
    <property type="nucleotide sequence ID" value="NZ_WTYA01000007.1"/>
</dbReference>
<organism evidence="8 9">
    <name type="scientific">Qipengyuania algicida</name>
    <dbReference type="NCBI Taxonomy" id="1836209"/>
    <lineage>
        <taxon>Bacteria</taxon>
        <taxon>Pseudomonadati</taxon>
        <taxon>Pseudomonadota</taxon>
        <taxon>Alphaproteobacteria</taxon>
        <taxon>Sphingomonadales</taxon>
        <taxon>Erythrobacteraceae</taxon>
        <taxon>Qipengyuania</taxon>
    </lineage>
</organism>
<name>A0A845AK07_9SPHN</name>
<dbReference type="OrthoDB" id="9797304at2"/>
<evidence type="ECO:0000256" key="1">
    <source>
        <dbReference type="ARBA" id="ARBA00000085"/>
    </source>
</evidence>
<comment type="catalytic activity">
    <reaction evidence="1">
        <text>ATP + protein L-histidine = ADP + protein N-phospho-L-histidine.</text>
        <dbReference type="EC" id="2.7.13.3"/>
    </reaction>
</comment>
<dbReference type="SUPFAM" id="SSF55874">
    <property type="entry name" value="ATPase domain of HSP90 chaperone/DNA topoisomerase II/histidine kinase"/>
    <property type="match status" value="1"/>
</dbReference>
<dbReference type="Pfam" id="PF00512">
    <property type="entry name" value="HisKA"/>
    <property type="match status" value="1"/>
</dbReference>
<comment type="caution">
    <text evidence="8">The sequence shown here is derived from an EMBL/GenBank/DDBJ whole genome shotgun (WGS) entry which is preliminary data.</text>
</comment>
<sequence length="781" mass="85473">MTALSSTLTIVIGLLLAGWTIAAGWMMIRASSRAAGSEATRKSARRLGRMIEESPAIPLLVRTDGRIEAPDRLARWLGLDRVPDFLSELSGDSDTGLSAEQLSTLTAHIRRTQKTAAPFKMTVTALGSNRSLALRGGLADPSVSPIGAALVWVFDFTEAEQELGRLRHEAVRAREDFGALVGLIEAAPMPMWFRGPDYKLRLVNSAYVEAVGAATPDAVVEAQIELVEAIGGMTAAEFARQAAQRRAAIERVVTATINGARRSLRVTDLPLAGEGIAGYAVDIEEMEEQAREFRAFREAQRSMLDQLSIGVAQFDGKRQLTFANQPFHRVFSLPPGVVNERTSFERILMVARENGRIPEVRDFPAWRSEKAEWFTADEPLEEAWPLPDSKHLRIVAQPLPDGGLVMIAEDRTEQLAISAMRDTLLRTRTATFDNLFEALAVVAPDGNLELWNRSFPTIWGLEPEEIDAHPQAESLLKAIAEKLSDRAQIEPIGQVIRSAALDRRKREGTAELADGRTLDYAGVPLPDGNGLLIVLDVTASRQAEEALRERNRALEEADAVMTRFLANMSYEFRTPLTSIGGFAELLMSGVAGDLQPQARDYVEAIAQSVTKLTEQVENVLDLSQSEAGLMPLTKQTVDLMPFVTDIVRKREERILEAGITLDLRGDAGSKAEADPQQLRRAIAQLLDNAIVFTPAGGRIRVEIRARREATRITISDNGQGMTHSELARALEGIRPSIDGTRVERRQGLGIPLARQLIEAHGGALEITSRKGQGTSAVIILP</sequence>
<reference evidence="8 9" key="1">
    <citation type="submission" date="2019-12" db="EMBL/GenBank/DDBJ databases">
        <title>Genomic-based taxomic classification of the family Erythrobacteraceae.</title>
        <authorList>
            <person name="Xu L."/>
        </authorList>
    </citation>
    <scope>NUCLEOTIDE SEQUENCE [LARGE SCALE GENOMIC DNA]</scope>
    <source>
        <strain evidence="8 9">KEMB 9005-328</strain>
    </source>
</reference>
<dbReference type="Gene3D" id="1.10.287.130">
    <property type="match status" value="1"/>
</dbReference>
<evidence type="ECO:0000256" key="3">
    <source>
        <dbReference type="ARBA" id="ARBA00022553"/>
    </source>
</evidence>
<dbReference type="Proteomes" id="UP000439780">
    <property type="component" value="Unassembled WGS sequence"/>
</dbReference>
<protein>
    <recommendedName>
        <fullName evidence="2">histidine kinase</fullName>
        <ecNumber evidence="2">2.7.13.3</ecNumber>
    </recommendedName>
</protein>
<evidence type="ECO:0000313" key="8">
    <source>
        <dbReference type="EMBL" id="MXP29231.1"/>
    </source>
</evidence>
<dbReference type="SMART" id="SM00387">
    <property type="entry name" value="HATPase_c"/>
    <property type="match status" value="1"/>
</dbReference>
<keyword evidence="3" id="KW-0597">Phosphoprotein</keyword>
<dbReference type="PROSITE" id="PS50109">
    <property type="entry name" value="HIS_KIN"/>
    <property type="match status" value="1"/>
</dbReference>
<proteinExistence type="predicted"/>
<dbReference type="SUPFAM" id="SSF55785">
    <property type="entry name" value="PYP-like sensor domain (PAS domain)"/>
    <property type="match status" value="1"/>
</dbReference>
<keyword evidence="9" id="KW-1185">Reference proteome</keyword>
<dbReference type="SMART" id="SM00388">
    <property type="entry name" value="HisKA"/>
    <property type="match status" value="1"/>
</dbReference>
<feature type="domain" description="Histidine kinase" evidence="7">
    <location>
        <begin position="567"/>
        <end position="781"/>
    </location>
</feature>
<dbReference type="Gene3D" id="3.30.565.10">
    <property type="entry name" value="Histidine kinase-like ATPase, C-terminal domain"/>
    <property type="match status" value="1"/>
</dbReference>